<keyword evidence="3 11" id="KW-0489">Methyltransferase</keyword>
<dbReference type="KEGG" id="lgi:LOTGIDRAFT_112074"/>
<name>V4A9D4_LOTGI</name>
<evidence type="ECO:0000313" key="15">
    <source>
        <dbReference type="Proteomes" id="UP000030746"/>
    </source>
</evidence>
<keyword evidence="10" id="KW-0804">Transcription</keyword>
<feature type="binding site" evidence="11">
    <location>
        <position position="28"/>
    </location>
    <ligand>
        <name>S-adenosyl-L-methionine</name>
        <dbReference type="ChEBI" id="CHEBI:59789"/>
    </ligand>
</feature>
<feature type="binding site" evidence="11">
    <location>
        <position position="30"/>
    </location>
    <ligand>
        <name>S-adenosyl-L-methionine</name>
        <dbReference type="ChEBI" id="CHEBI:59789"/>
    </ligand>
</feature>
<dbReference type="PANTHER" id="PTHR11727">
    <property type="entry name" value="DIMETHYLADENOSINE TRANSFERASE"/>
    <property type="match status" value="1"/>
</dbReference>
<feature type="binding site" evidence="11">
    <location>
        <position position="103"/>
    </location>
    <ligand>
        <name>S-adenosyl-L-methionine</name>
        <dbReference type="ChEBI" id="CHEBI:59789"/>
    </ligand>
</feature>
<dbReference type="GeneID" id="20230815"/>
<dbReference type="Gene3D" id="3.40.50.150">
    <property type="entry name" value="Vaccinia Virus protein VP39"/>
    <property type="match status" value="1"/>
</dbReference>
<keyword evidence="8" id="KW-0805">Transcription regulation</keyword>
<comment type="similarity">
    <text evidence="11 12">Belongs to the class I-like SAM-binding methyltransferase superfamily. rRNA adenine N(6)-methyltransferase family.</text>
</comment>
<evidence type="ECO:0000256" key="4">
    <source>
        <dbReference type="ARBA" id="ARBA00022679"/>
    </source>
</evidence>
<evidence type="ECO:0000256" key="5">
    <source>
        <dbReference type="ARBA" id="ARBA00022691"/>
    </source>
</evidence>
<keyword evidence="6 11" id="KW-0694">RNA-binding</keyword>
<dbReference type="InterPro" id="IPR023165">
    <property type="entry name" value="rRNA_Ade_diMease-like_C"/>
</dbReference>
<dbReference type="GO" id="GO:0000179">
    <property type="term" value="F:rRNA (adenine-N6,N6-)-dimethyltransferase activity"/>
    <property type="evidence" value="ECO:0007669"/>
    <property type="project" value="UniProtKB-UniRule"/>
</dbReference>
<dbReference type="Proteomes" id="UP000030746">
    <property type="component" value="Unassembled WGS sequence"/>
</dbReference>
<keyword evidence="4 11" id="KW-0808">Transferase</keyword>
<dbReference type="NCBIfam" id="TIGR00755">
    <property type="entry name" value="ksgA"/>
    <property type="match status" value="1"/>
</dbReference>
<dbReference type="InterPro" id="IPR001737">
    <property type="entry name" value="KsgA/Erm"/>
</dbReference>
<evidence type="ECO:0000256" key="10">
    <source>
        <dbReference type="ARBA" id="ARBA00023163"/>
    </source>
</evidence>
<evidence type="ECO:0000256" key="9">
    <source>
        <dbReference type="ARBA" id="ARBA00023128"/>
    </source>
</evidence>
<evidence type="ECO:0000256" key="1">
    <source>
        <dbReference type="ARBA" id="ARBA00004173"/>
    </source>
</evidence>
<dbReference type="FunFam" id="1.10.8.100:FF:000006">
    <property type="entry name" value="rRNA adenine N(6)-methyltransferase"/>
    <property type="match status" value="1"/>
</dbReference>
<evidence type="ECO:0000313" key="14">
    <source>
        <dbReference type="EMBL" id="ESP00604.1"/>
    </source>
</evidence>
<dbReference type="PANTHER" id="PTHR11727:SF17">
    <property type="entry name" value="DIMETHYLADENOSINE TRANSFERASE 1, MITOCHONDRIAL"/>
    <property type="match status" value="1"/>
</dbReference>
<evidence type="ECO:0000256" key="7">
    <source>
        <dbReference type="ARBA" id="ARBA00022946"/>
    </source>
</evidence>
<keyword evidence="15" id="KW-1185">Reference proteome</keyword>
<dbReference type="FunFam" id="3.40.50.150:FF:000109">
    <property type="entry name" value="rRNA adenine N(6)-methyltransferase"/>
    <property type="match status" value="1"/>
</dbReference>
<sequence>MSRLPPLPNIQEIIRFYKLRAIRSLSQNFLLDMNLNKKIIRKAGNLTNNVVIEVGPGPGGITRAILEKDIDRLIVIEKDKRFLPSLETISRLSGKNMRVVHGDILNYSLDTLIPEEFSKPWDDSPSDIHIIGNLPFNVSTPLIIKFLKAISERTGPWKFGRTPLTLTFQKEVAERMVSQIGVSERCRLSVMCQHLCKVKLEFVIPGKAFTPSPKVDVGVVKFLPLKQPLIDVPFLQVEKVLRHFFHYRQKKCYRGAETLFPADQQKLTEELFTRSEVDPFERPFLLIMEEYQRICRAYSDICEQHPEIFEYDYRAPQSLKHTRLYKNSAENQTKKHFLTSLHEDFDTSFKQEIDEVT</sequence>
<feature type="domain" description="Ribosomal RNA adenine methylase transferase N-terminal" evidence="13">
    <location>
        <begin position="35"/>
        <end position="226"/>
    </location>
</feature>
<dbReference type="Gene3D" id="1.10.8.100">
    <property type="entry name" value="Ribosomal RNA adenine dimethylase-like, domain 2"/>
    <property type="match status" value="1"/>
</dbReference>
<gene>
    <name evidence="14" type="ORF">LOTGIDRAFT_112074</name>
</gene>
<proteinExistence type="inferred from homology"/>
<dbReference type="PROSITE" id="PS01131">
    <property type="entry name" value="RRNA_A_DIMETH"/>
    <property type="match status" value="1"/>
</dbReference>
<keyword evidence="9" id="KW-0496">Mitochondrion</keyword>
<reference evidence="14 15" key="1">
    <citation type="journal article" date="2013" name="Nature">
        <title>Insights into bilaterian evolution from three spiralian genomes.</title>
        <authorList>
            <person name="Simakov O."/>
            <person name="Marletaz F."/>
            <person name="Cho S.J."/>
            <person name="Edsinger-Gonzales E."/>
            <person name="Havlak P."/>
            <person name="Hellsten U."/>
            <person name="Kuo D.H."/>
            <person name="Larsson T."/>
            <person name="Lv J."/>
            <person name="Arendt D."/>
            <person name="Savage R."/>
            <person name="Osoegawa K."/>
            <person name="de Jong P."/>
            <person name="Grimwood J."/>
            <person name="Chapman J.A."/>
            <person name="Shapiro H."/>
            <person name="Aerts A."/>
            <person name="Otillar R.P."/>
            <person name="Terry A.Y."/>
            <person name="Boore J.L."/>
            <person name="Grigoriev I.V."/>
            <person name="Lindberg D.R."/>
            <person name="Seaver E.C."/>
            <person name="Weisblat D.A."/>
            <person name="Putnam N.H."/>
            <person name="Rokhsar D.S."/>
        </authorList>
    </citation>
    <scope>NUCLEOTIDE SEQUENCE [LARGE SCALE GENOMIC DNA]</scope>
</reference>
<keyword evidence="7" id="KW-0809">Transit peptide</keyword>
<feature type="binding site" evidence="11">
    <location>
        <position position="77"/>
    </location>
    <ligand>
        <name>S-adenosyl-L-methionine</name>
        <dbReference type="ChEBI" id="CHEBI:59789"/>
    </ligand>
</feature>
<dbReference type="OrthoDB" id="16079at2759"/>
<dbReference type="GO" id="GO:0005759">
    <property type="term" value="C:mitochondrial matrix"/>
    <property type="evidence" value="ECO:0007669"/>
    <property type="project" value="TreeGrafter"/>
</dbReference>
<dbReference type="STRING" id="225164.V4A9D4"/>
<dbReference type="InterPro" id="IPR020598">
    <property type="entry name" value="rRNA_Ade_methylase_Trfase_N"/>
</dbReference>
<dbReference type="GO" id="GO:0034246">
    <property type="term" value="F:mitochondrial transcription factor activity"/>
    <property type="evidence" value="ECO:0007669"/>
    <property type="project" value="TreeGrafter"/>
</dbReference>
<dbReference type="PROSITE" id="PS51689">
    <property type="entry name" value="SAM_RNA_A_N6_MT"/>
    <property type="match status" value="1"/>
</dbReference>
<evidence type="ECO:0000256" key="6">
    <source>
        <dbReference type="ARBA" id="ARBA00022884"/>
    </source>
</evidence>
<dbReference type="SMART" id="SM00650">
    <property type="entry name" value="rADc"/>
    <property type="match status" value="1"/>
</dbReference>
<protein>
    <recommendedName>
        <fullName evidence="12">rRNA adenine N(6)-methyltransferase</fullName>
        <ecNumber evidence="12">2.1.1.-</ecNumber>
    </recommendedName>
</protein>
<dbReference type="GO" id="GO:0003723">
    <property type="term" value="F:RNA binding"/>
    <property type="evidence" value="ECO:0007669"/>
    <property type="project" value="UniProtKB-UniRule"/>
</dbReference>
<dbReference type="EC" id="2.1.1.-" evidence="12"/>
<accession>V4A9D4</accession>
<dbReference type="AlphaFoldDB" id="V4A9D4"/>
<dbReference type="CTD" id="20230815"/>
<dbReference type="CDD" id="cd02440">
    <property type="entry name" value="AdoMet_MTases"/>
    <property type="match status" value="1"/>
</dbReference>
<dbReference type="GO" id="GO:0006391">
    <property type="term" value="P:transcription initiation at mitochondrial promoter"/>
    <property type="evidence" value="ECO:0007669"/>
    <property type="project" value="TreeGrafter"/>
</dbReference>
<comment type="subcellular location">
    <subcellularLocation>
        <location evidence="1">Mitochondrion</location>
    </subcellularLocation>
</comment>
<evidence type="ECO:0000259" key="13">
    <source>
        <dbReference type="SMART" id="SM00650"/>
    </source>
</evidence>
<dbReference type="SUPFAM" id="SSF53335">
    <property type="entry name" value="S-adenosyl-L-methionine-dependent methyltransferases"/>
    <property type="match status" value="1"/>
</dbReference>
<dbReference type="OMA" id="RIEQPFK"/>
<keyword evidence="5 11" id="KW-0949">S-adenosyl-L-methionine</keyword>
<dbReference type="InterPro" id="IPR011530">
    <property type="entry name" value="rRNA_adenine_dimethylase"/>
</dbReference>
<keyword evidence="2 12" id="KW-0698">rRNA processing</keyword>
<evidence type="ECO:0000256" key="12">
    <source>
        <dbReference type="RuleBase" id="RU362106"/>
    </source>
</evidence>
<dbReference type="Pfam" id="PF00398">
    <property type="entry name" value="RrnaAD"/>
    <property type="match status" value="1"/>
</dbReference>
<dbReference type="HOGENOM" id="CLU_041220_7_0_1"/>
<evidence type="ECO:0000256" key="11">
    <source>
        <dbReference type="PROSITE-ProRule" id="PRU01026"/>
    </source>
</evidence>
<evidence type="ECO:0000256" key="8">
    <source>
        <dbReference type="ARBA" id="ARBA00023015"/>
    </source>
</evidence>
<evidence type="ECO:0000256" key="3">
    <source>
        <dbReference type="ARBA" id="ARBA00022603"/>
    </source>
</evidence>
<feature type="binding site" evidence="11">
    <location>
        <position position="55"/>
    </location>
    <ligand>
        <name>S-adenosyl-L-methionine</name>
        <dbReference type="ChEBI" id="CHEBI:59789"/>
    </ligand>
</feature>
<evidence type="ECO:0000256" key="2">
    <source>
        <dbReference type="ARBA" id="ARBA00022552"/>
    </source>
</evidence>
<dbReference type="RefSeq" id="XP_009048723.1">
    <property type="nucleotide sequence ID" value="XM_009050475.1"/>
</dbReference>
<dbReference type="EMBL" id="KB200701">
    <property type="protein sequence ID" value="ESP00604.1"/>
    <property type="molecule type" value="Genomic_DNA"/>
</dbReference>
<dbReference type="InterPro" id="IPR029063">
    <property type="entry name" value="SAM-dependent_MTases_sf"/>
</dbReference>
<organism evidence="14 15">
    <name type="scientific">Lottia gigantea</name>
    <name type="common">Giant owl limpet</name>
    <dbReference type="NCBI Taxonomy" id="225164"/>
    <lineage>
        <taxon>Eukaryota</taxon>
        <taxon>Metazoa</taxon>
        <taxon>Spiralia</taxon>
        <taxon>Lophotrochozoa</taxon>
        <taxon>Mollusca</taxon>
        <taxon>Gastropoda</taxon>
        <taxon>Patellogastropoda</taxon>
        <taxon>Lottioidea</taxon>
        <taxon>Lottiidae</taxon>
        <taxon>Lottia</taxon>
    </lineage>
</organism>
<dbReference type="InterPro" id="IPR020596">
    <property type="entry name" value="rRNA_Ade_Mease_Trfase_CS"/>
</dbReference>
<feature type="binding site" evidence="11">
    <location>
        <position position="133"/>
    </location>
    <ligand>
        <name>S-adenosyl-L-methionine</name>
        <dbReference type="ChEBI" id="CHEBI:59789"/>
    </ligand>
</feature>